<evidence type="ECO:0000313" key="3">
    <source>
        <dbReference type="Proteomes" id="UP000464657"/>
    </source>
</evidence>
<proteinExistence type="predicted"/>
<organism evidence="2 3">
    <name type="scientific">Kordia antarctica</name>
    <dbReference type="NCBI Taxonomy" id="1218801"/>
    <lineage>
        <taxon>Bacteria</taxon>
        <taxon>Pseudomonadati</taxon>
        <taxon>Bacteroidota</taxon>
        <taxon>Flavobacteriia</taxon>
        <taxon>Flavobacteriales</taxon>
        <taxon>Flavobacteriaceae</taxon>
        <taxon>Kordia</taxon>
    </lineage>
</organism>
<protein>
    <submittedName>
        <fullName evidence="2">Uncharacterized protein</fullName>
    </submittedName>
</protein>
<keyword evidence="1" id="KW-0472">Membrane</keyword>
<gene>
    <name evidence="2" type="ORF">IMCC3317_44110</name>
</gene>
<name>A0A7L4ZR54_9FLAO</name>
<sequence length="92" mass="10518">MVSHANIGMYSIVINFNILYVMKKKEFNLRLNLRKNVISNLDSNQIKGGTNPIVITIQFTVQFTTLVTKPEVCETHGDVCTLYCETKEICNY</sequence>
<dbReference type="NCBIfam" id="NF038153">
    <property type="entry name" value="lant_leader_L1a"/>
    <property type="match status" value="1"/>
</dbReference>
<accession>A0A7L4ZR54</accession>
<keyword evidence="3" id="KW-1185">Reference proteome</keyword>
<feature type="transmembrane region" description="Helical" evidence="1">
    <location>
        <begin position="6"/>
        <end position="22"/>
    </location>
</feature>
<dbReference type="KEGG" id="kan:IMCC3317_44110"/>
<dbReference type="EMBL" id="CP019288">
    <property type="protein sequence ID" value="QHI39011.1"/>
    <property type="molecule type" value="Genomic_DNA"/>
</dbReference>
<reference evidence="2 3" key="1">
    <citation type="journal article" date="2013" name="Int. J. Syst. Evol. Microbiol.">
        <title>Kordia antarctica sp. nov., isolated from Antarctic seawater.</title>
        <authorList>
            <person name="Baek K."/>
            <person name="Choi A."/>
            <person name="Kang I."/>
            <person name="Lee K."/>
            <person name="Cho J.C."/>
        </authorList>
    </citation>
    <scope>NUCLEOTIDE SEQUENCE [LARGE SCALE GENOMIC DNA]</scope>
    <source>
        <strain evidence="2 3">IMCC3317</strain>
    </source>
</reference>
<dbReference type="AlphaFoldDB" id="A0A7L4ZR54"/>
<keyword evidence="1" id="KW-1133">Transmembrane helix</keyword>
<keyword evidence="1" id="KW-0812">Transmembrane</keyword>
<dbReference type="Proteomes" id="UP000464657">
    <property type="component" value="Chromosome"/>
</dbReference>
<dbReference type="InterPro" id="IPR058238">
    <property type="entry name" value="Lant_leader_dom"/>
</dbReference>
<evidence type="ECO:0000256" key="1">
    <source>
        <dbReference type="SAM" id="Phobius"/>
    </source>
</evidence>
<evidence type="ECO:0000313" key="2">
    <source>
        <dbReference type="EMBL" id="QHI39011.1"/>
    </source>
</evidence>